<dbReference type="Proteomes" id="UP000565719">
    <property type="component" value="Unassembled WGS sequence"/>
</dbReference>
<dbReference type="InterPro" id="IPR000182">
    <property type="entry name" value="GNAT_dom"/>
</dbReference>
<name>A0A7Y4EEU0_9VIBR</name>
<evidence type="ECO:0000313" key="2">
    <source>
        <dbReference type="EMBL" id="NOH71718.1"/>
    </source>
</evidence>
<dbReference type="Gene3D" id="3.40.630.30">
    <property type="match status" value="1"/>
</dbReference>
<organism evidence="2 3">
    <name type="scientific">Vibrio pectenicida</name>
    <dbReference type="NCBI Taxonomy" id="62763"/>
    <lineage>
        <taxon>Bacteria</taxon>
        <taxon>Pseudomonadati</taxon>
        <taxon>Pseudomonadota</taxon>
        <taxon>Gammaproteobacteria</taxon>
        <taxon>Vibrionales</taxon>
        <taxon>Vibrionaceae</taxon>
        <taxon>Vibrio</taxon>
    </lineage>
</organism>
<sequence>MEYKLDTKPSNRDIDEVRGGLIKHNTPFLQGIPSSQVGYYAVENNEKLGGIIADLWGNWLLIKFLWVDESVRGKRIGGKLLKLMEAYAKANGCKSVLVETFNFQASVFYEKYGYKCQMTLENYPIDSSLLYLTKSLTKSC</sequence>
<dbReference type="InterPro" id="IPR016181">
    <property type="entry name" value="Acyl_CoA_acyltransferase"/>
</dbReference>
<dbReference type="AlphaFoldDB" id="A0A7Y4EEU0"/>
<dbReference type="Pfam" id="PF13508">
    <property type="entry name" value="Acetyltransf_7"/>
    <property type="match status" value="1"/>
</dbReference>
<keyword evidence="2" id="KW-0808">Transferase</keyword>
<comment type="caution">
    <text evidence="2">The sequence shown here is derived from an EMBL/GenBank/DDBJ whole genome shotgun (WGS) entry which is preliminary data.</text>
</comment>
<dbReference type="CDD" id="cd04301">
    <property type="entry name" value="NAT_SF"/>
    <property type="match status" value="1"/>
</dbReference>
<reference evidence="2 3" key="1">
    <citation type="submission" date="2019-09" db="EMBL/GenBank/DDBJ databases">
        <title>Draft genome sequencing and comparative genomics of hatchery-associated Vibrios.</title>
        <authorList>
            <person name="Kehlet-Delgado H."/>
            <person name="Mueller R.S."/>
        </authorList>
    </citation>
    <scope>NUCLEOTIDE SEQUENCE [LARGE SCALE GENOMIC DNA]</scope>
    <source>
        <strain evidence="2 3">99-46-Y</strain>
    </source>
</reference>
<protein>
    <submittedName>
        <fullName evidence="2">GNAT family N-acetyltransferase</fullName>
    </submittedName>
</protein>
<proteinExistence type="predicted"/>
<evidence type="ECO:0000313" key="3">
    <source>
        <dbReference type="Proteomes" id="UP000565719"/>
    </source>
</evidence>
<feature type="domain" description="N-acetyltransferase" evidence="1">
    <location>
        <begin position="1"/>
        <end position="137"/>
    </location>
</feature>
<dbReference type="PROSITE" id="PS51186">
    <property type="entry name" value="GNAT"/>
    <property type="match status" value="1"/>
</dbReference>
<gene>
    <name evidence="2" type="ORF">F0225_10265</name>
</gene>
<dbReference type="RefSeq" id="WP_171361009.1">
    <property type="nucleotide sequence ID" value="NZ_VTXC01000024.1"/>
</dbReference>
<dbReference type="SUPFAM" id="SSF55729">
    <property type="entry name" value="Acyl-CoA N-acyltransferases (Nat)"/>
    <property type="match status" value="1"/>
</dbReference>
<dbReference type="GO" id="GO:0016747">
    <property type="term" value="F:acyltransferase activity, transferring groups other than amino-acyl groups"/>
    <property type="evidence" value="ECO:0007669"/>
    <property type="project" value="InterPro"/>
</dbReference>
<evidence type="ECO:0000259" key="1">
    <source>
        <dbReference type="PROSITE" id="PS51186"/>
    </source>
</evidence>
<accession>A0A7Y4EEU0</accession>
<dbReference type="EMBL" id="VTXC01000024">
    <property type="protein sequence ID" value="NOH71718.1"/>
    <property type="molecule type" value="Genomic_DNA"/>
</dbReference>